<dbReference type="Proteomes" id="UP000002640">
    <property type="component" value="Unassembled WGS sequence"/>
</dbReference>
<dbReference type="Pfam" id="PF07714">
    <property type="entry name" value="PK_Tyr_Ser-Thr"/>
    <property type="match status" value="1"/>
</dbReference>
<dbReference type="PIRSF" id="PIRSF000654">
    <property type="entry name" value="Integrin-linked_kinase"/>
    <property type="match status" value="1"/>
</dbReference>
<dbReference type="OMA" id="KMERCRT"/>
<dbReference type="RefSeq" id="XP_009516340.1">
    <property type="nucleotide sequence ID" value="XM_009518045.1"/>
</dbReference>
<dbReference type="InterPro" id="IPR011009">
    <property type="entry name" value="Kinase-like_dom_sf"/>
</dbReference>
<evidence type="ECO:0000259" key="1">
    <source>
        <dbReference type="PROSITE" id="PS50011"/>
    </source>
</evidence>
<proteinExistence type="predicted"/>
<dbReference type="InterPro" id="IPR001245">
    <property type="entry name" value="Ser-Thr/Tyr_kinase_cat_dom"/>
</dbReference>
<evidence type="ECO:0000313" key="2">
    <source>
        <dbReference type="EMBL" id="EGZ29065.1"/>
    </source>
</evidence>
<dbReference type="GO" id="GO:0004674">
    <property type="term" value="F:protein serine/threonine kinase activity"/>
    <property type="evidence" value="ECO:0007669"/>
    <property type="project" value="TreeGrafter"/>
</dbReference>
<gene>
    <name evidence="2" type="ORF">PHYSODRAFT_467835</name>
</gene>
<keyword evidence="3" id="KW-1185">Reference proteome</keyword>
<dbReference type="InterPro" id="IPR051681">
    <property type="entry name" value="Ser/Thr_Kinases-Pseudokinases"/>
</dbReference>
<dbReference type="SMR" id="G4YGF2"/>
<dbReference type="PANTHER" id="PTHR44329:SF214">
    <property type="entry name" value="PROTEIN KINASE DOMAIN-CONTAINING PROTEIN"/>
    <property type="match status" value="1"/>
</dbReference>
<sequence>MKVDKLPRWFLPLDGLKSEPGPFARGSFGAVHRGVWKSEDVVVKRCFVADLADDDVAIQKLEAELNLWHQFDNKNVVKLFAASHVSTPPFIISEYAAKGDLGAFLARSKKNKKYMWRLLHEAAQGLDFIHKKSVVHGSLKLSNILVDFDRTAKLSDFGLSALRPPPRGVSDTDGLRRRAPECLKNKATFASDVYSFAMCIIEAVTGKIPFSTFDEDGVLKRCKMERCRTRPSGCRRKRGN</sequence>
<dbReference type="EMBL" id="JH159151">
    <property type="protein sequence ID" value="EGZ29065.1"/>
    <property type="molecule type" value="Genomic_DNA"/>
</dbReference>
<dbReference type="PROSITE" id="PS50011">
    <property type="entry name" value="PROTEIN_KINASE_DOM"/>
    <property type="match status" value="1"/>
</dbReference>
<dbReference type="AlphaFoldDB" id="G4YGF2"/>
<dbReference type="KEGG" id="psoj:PHYSODRAFT_467835"/>
<name>G4YGF2_PHYSP</name>
<dbReference type="Gene3D" id="1.10.510.10">
    <property type="entry name" value="Transferase(Phosphotransferase) domain 1"/>
    <property type="match status" value="1"/>
</dbReference>
<dbReference type="GeneID" id="20653608"/>
<dbReference type="PANTHER" id="PTHR44329">
    <property type="entry name" value="SERINE/THREONINE-PROTEIN KINASE TNNI3K-RELATED"/>
    <property type="match status" value="1"/>
</dbReference>
<evidence type="ECO:0000313" key="3">
    <source>
        <dbReference type="Proteomes" id="UP000002640"/>
    </source>
</evidence>
<reference evidence="2 3" key="1">
    <citation type="journal article" date="2006" name="Science">
        <title>Phytophthora genome sequences uncover evolutionary origins and mechanisms of pathogenesis.</title>
        <authorList>
            <person name="Tyler B.M."/>
            <person name="Tripathy S."/>
            <person name="Zhang X."/>
            <person name="Dehal P."/>
            <person name="Jiang R.H."/>
            <person name="Aerts A."/>
            <person name="Arredondo F.D."/>
            <person name="Baxter L."/>
            <person name="Bensasson D."/>
            <person name="Beynon J.L."/>
            <person name="Chapman J."/>
            <person name="Damasceno C.M."/>
            <person name="Dorrance A.E."/>
            <person name="Dou D."/>
            <person name="Dickerman A.W."/>
            <person name="Dubchak I.L."/>
            <person name="Garbelotto M."/>
            <person name="Gijzen M."/>
            <person name="Gordon S.G."/>
            <person name="Govers F."/>
            <person name="Grunwald N.J."/>
            <person name="Huang W."/>
            <person name="Ivors K.L."/>
            <person name="Jones R.W."/>
            <person name="Kamoun S."/>
            <person name="Krampis K."/>
            <person name="Lamour K.H."/>
            <person name="Lee M.K."/>
            <person name="McDonald W.H."/>
            <person name="Medina M."/>
            <person name="Meijer H.J."/>
            <person name="Nordberg E.K."/>
            <person name="Maclean D.J."/>
            <person name="Ospina-Giraldo M.D."/>
            <person name="Morris P.F."/>
            <person name="Phuntumart V."/>
            <person name="Putnam N.H."/>
            <person name="Rash S."/>
            <person name="Rose J.K."/>
            <person name="Sakihama Y."/>
            <person name="Salamov A.A."/>
            <person name="Savidor A."/>
            <person name="Scheuring C.F."/>
            <person name="Smith B.M."/>
            <person name="Sobral B.W."/>
            <person name="Terry A."/>
            <person name="Torto-Alalibo T.A."/>
            <person name="Win J."/>
            <person name="Xu Z."/>
            <person name="Zhang H."/>
            <person name="Grigoriev I.V."/>
            <person name="Rokhsar D.S."/>
            <person name="Boore J.L."/>
        </authorList>
    </citation>
    <scope>NUCLEOTIDE SEQUENCE [LARGE SCALE GENOMIC DNA]</scope>
    <source>
        <strain evidence="2 3">P6497</strain>
    </source>
</reference>
<dbReference type="SUPFAM" id="SSF56112">
    <property type="entry name" value="Protein kinase-like (PK-like)"/>
    <property type="match status" value="1"/>
</dbReference>
<dbReference type="InterPro" id="IPR000719">
    <property type="entry name" value="Prot_kinase_dom"/>
</dbReference>
<protein>
    <recommendedName>
        <fullName evidence="1">Protein kinase domain-containing protein</fullName>
    </recommendedName>
</protein>
<organism evidence="2 3">
    <name type="scientific">Phytophthora sojae (strain P6497)</name>
    <name type="common">Soybean stem and root rot agent</name>
    <name type="synonym">Phytophthora megasperma f. sp. glycines</name>
    <dbReference type="NCBI Taxonomy" id="1094619"/>
    <lineage>
        <taxon>Eukaryota</taxon>
        <taxon>Sar</taxon>
        <taxon>Stramenopiles</taxon>
        <taxon>Oomycota</taxon>
        <taxon>Peronosporomycetes</taxon>
        <taxon>Peronosporales</taxon>
        <taxon>Peronosporaceae</taxon>
        <taxon>Phytophthora</taxon>
    </lineage>
</organism>
<accession>G4YGF2</accession>
<dbReference type="STRING" id="1094619.G4YGF2"/>
<dbReference type="GO" id="GO:0005524">
    <property type="term" value="F:ATP binding"/>
    <property type="evidence" value="ECO:0007669"/>
    <property type="project" value="InterPro"/>
</dbReference>
<dbReference type="InParanoid" id="G4YGF2"/>
<feature type="domain" description="Protein kinase" evidence="1">
    <location>
        <begin position="17"/>
        <end position="240"/>
    </location>
</feature>